<dbReference type="Pfam" id="PF23055">
    <property type="entry name" value="DUF7041"/>
    <property type="match status" value="1"/>
</dbReference>
<dbReference type="InterPro" id="IPR055469">
    <property type="entry name" value="DUF7041"/>
</dbReference>
<evidence type="ECO:0000313" key="4">
    <source>
        <dbReference type="Proteomes" id="UP000494040"/>
    </source>
</evidence>
<proteinExistence type="predicted"/>
<dbReference type="RefSeq" id="XP_024083057.1">
    <property type="nucleotide sequence ID" value="XM_024227289.1"/>
</dbReference>
<dbReference type="KEGG" id="clec:112127026"/>
<organism evidence="3 4">
    <name type="scientific">Cimex lectularius</name>
    <name type="common">Bed bug</name>
    <name type="synonym">Acanthia lectularia</name>
    <dbReference type="NCBI Taxonomy" id="79782"/>
    <lineage>
        <taxon>Eukaryota</taxon>
        <taxon>Metazoa</taxon>
        <taxon>Ecdysozoa</taxon>
        <taxon>Arthropoda</taxon>
        <taxon>Hexapoda</taxon>
        <taxon>Insecta</taxon>
        <taxon>Pterygota</taxon>
        <taxon>Neoptera</taxon>
        <taxon>Paraneoptera</taxon>
        <taxon>Hemiptera</taxon>
        <taxon>Heteroptera</taxon>
        <taxon>Panheteroptera</taxon>
        <taxon>Cimicomorpha</taxon>
        <taxon>Cimicidae</taxon>
        <taxon>Cimex</taxon>
    </lineage>
</organism>
<dbReference type="GeneID" id="112127026"/>
<reference evidence="3" key="1">
    <citation type="submission" date="2022-01" db="UniProtKB">
        <authorList>
            <consortium name="EnsemblMetazoa"/>
        </authorList>
    </citation>
    <scope>IDENTIFICATION</scope>
</reference>
<feature type="domain" description="DUF7041" evidence="2">
    <location>
        <begin position="21"/>
        <end position="104"/>
    </location>
</feature>
<accession>A0A8I6SGV2</accession>
<evidence type="ECO:0000313" key="3">
    <source>
        <dbReference type="EnsemblMetazoa" id="XP_024083057.1"/>
    </source>
</evidence>
<evidence type="ECO:0000256" key="1">
    <source>
        <dbReference type="SAM" id="MobiDB-lite"/>
    </source>
</evidence>
<dbReference type="Proteomes" id="UP000494040">
    <property type="component" value="Unassembled WGS sequence"/>
</dbReference>
<dbReference type="AlphaFoldDB" id="A0A8I6SGV2"/>
<name>A0A8I6SGV2_CIMLE</name>
<dbReference type="PANTHER" id="PTHR33327:SF3">
    <property type="entry name" value="RNA-DIRECTED DNA POLYMERASE"/>
    <property type="match status" value="1"/>
</dbReference>
<dbReference type="EnsemblMetazoa" id="XM_024227289.1">
    <property type="protein sequence ID" value="XP_024083057.1"/>
    <property type="gene ID" value="LOC112127026"/>
</dbReference>
<dbReference type="OMA" id="ASKLHYA"/>
<sequence>MSENEEEKAAEPVIARVAVKLPPFWKQKPSLWFKQVESSFYVSGVIADETKFHYIVSCLDGEVLEQVSDIINNPPKTDKYDTVKKVIIDVFADSEQLRLKKLLNELELGDQKPSQLFRKMRDLGGAKVGEELLRSLWLQRLPSNVHSTLSVLGDEVATGKLISMADKMMEVQRPGLCPLQSDVSPKPSQCSLTDERLLELARKIENMSLEISELRTQNRRNNNRRNNQISPRSRSSSPFNINNVEFCWYHATFGRRASKCRPPCSYVTAPEK</sequence>
<dbReference type="OrthoDB" id="6628848at2759"/>
<feature type="region of interest" description="Disordered" evidence="1">
    <location>
        <begin position="216"/>
        <end position="236"/>
    </location>
</feature>
<keyword evidence="4" id="KW-1185">Reference proteome</keyword>
<dbReference type="PANTHER" id="PTHR33327">
    <property type="entry name" value="ENDONUCLEASE"/>
    <property type="match status" value="1"/>
</dbReference>
<evidence type="ECO:0000259" key="2">
    <source>
        <dbReference type="Pfam" id="PF23055"/>
    </source>
</evidence>
<feature type="compositionally biased region" description="Low complexity" evidence="1">
    <location>
        <begin position="224"/>
        <end position="236"/>
    </location>
</feature>
<protein>
    <recommendedName>
        <fullName evidence="2">DUF7041 domain-containing protein</fullName>
    </recommendedName>
</protein>